<reference evidence="11 12" key="1">
    <citation type="submission" date="2024-11" db="EMBL/GenBank/DDBJ databases">
        <title>Chromosome-level genome assembly of Eucalyptus globulus Labill. provides insights into its genome evolution.</title>
        <authorList>
            <person name="Li X."/>
        </authorList>
    </citation>
    <scope>NUCLEOTIDE SEQUENCE [LARGE SCALE GENOMIC DNA]</scope>
    <source>
        <strain evidence="11">CL2024</strain>
        <tissue evidence="11">Fresh tender leaves</tissue>
    </source>
</reference>
<keyword evidence="6" id="KW-0067">ATP-binding</keyword>
<evidence type="ECO:0000259" key="10">
    <source>
        <dbReference type="Pfam" id="PF23559"/>
    </source>
</evidence>
<feature type="domain" description="Disease resistance protein winged helix" evidence="10">
    <location>
        <begin position="388"/>
        <end position="461"/>
    </location>
</feature>
<feature type="domain" description="NB-ARC" evidence="8">
    <location>
        <begin position="138"/>
        <end position="295"/>
    </location>
</feature>
<evidence type="ECO:0000313" key="11">
    <source>
        <dbReference type="EMBL" id="KAL3736193.1"/>
    </source>
</evidence>
<dbReference type="PANTHER" id="PTHR33463:SF189">
    <property type="entry name" value="FBD DOMAIN-CONTAINING PROTEIN"/>
    <property type="match status" value="1"/>
</dbReference>
<evidence type="ECO:0000256" key="1">
    <source>
        <dbReference type="ARBA" id="ARBA00008894"/>
    </source>
</evidence>
<dbReference type="InterPro" id="IPR003591">
    <property type="entry name" value="Leu-rich_rpt_typical-subtyp"/>
</dbReference>
<dbReference type="SUPFAM" id="SSF52058">
    <property type="entry name" value="L domain-like"/>
    <property type="match status" value="1"/>
</dbReference>
<keyword evidence="4" id="KW-0547">Nucleotide-binding</keyword>
<evidence type="ECO:0000256" key="3">
    <source>
        <dbReference type="ARBA" id="ARBA00022737"/>
    </source>
</evidence>
<dbReference type="InterPro" id="IPR057135">
    <property type="entry name" value="At4g27190-like_LRR"/>
</dbReference>
<dbReference type="FunFam" id="3.40.50.300:FF:001091">
    <property type="entry name" value="Probable disease resistance protein At1g61300"/>
    <property type="match status" value="1"/>
</dbReference>
<evidence type="ECO:0000256" key="5">
    <source>
        <dbReference type="ARBA" id="ARBA00022821"/>
    </source>
</evidence>
<keyword evidence="2" id="KW-0433">Leucine-rich repeat</keyword>
<dbReference type="GO" id="GO:0006952">
    <property type="term" value="P:defense response"/>
    <property type="evidence" value="ECO:0007669"/>
    <property type="project" value="UniProtKB-KW"/>
</dbReference>
<evidence type="ECO:0000256" key="6">
    <source>
        <dbReference type="ARBA" id="ARBA00022840"/>
    </source>
</evidence>
<dbReference type="InterPro" id="IPR036388">
    <property type="entry name" value="WH-like_DNA-bd_sf"/>
</dbReference>
<gene>
    <name evidence="11" type="ORF">ACJRO7_025188</name>
</gene>
<evidence type="ECO:0000256" key="4">
    <source>
        <dbReference type="ARBA" id="ARBA00022741"/>
    </source>
</evidence>
<feature type="domain" description="Disease resistance protein At4g27190-like leucine-rich repeats" evidence="9">
    <location>
        <begin position="832"/>
        <end position="931"/>
    </location>
</feature>
<protein>
    <submittedName>
        <fullName evidence="11">Uncharacterized protein</fullName>
    </submittedName>
</protein>
<proteinExistence type="inferred from homology"/>
<dbReference type="Gene3D" id="1.10.10.10">
    <property type="entry name" value="Winged helix-like DNA-binding domain superfamily/Winged helix DNA-binding domain"/>
    <property type="match status" value="1"/>
</dbReference>
<name>A0ABD3KDF0_EUCGL</name>
<keyword evidence="12" id="KW-1185">Reference proteome</keyword>
<dbReference type="Gene3D" id="1.10.8.430">
    <property type="entry name" value="Helical domain of apoptotic protease-activating factors"/>
    <property type="match status" value="1"/>
</dbReference>
<organism evidence="11 12">
    <name type="scientific">Eucalyptus globulus</name>
    <name type="common">Tasmanian blue gum</name>
    <dbReference type="NCBI Taxonomy" id="34317"/>
    <lineage>
        <taxon>Eukaryota</taxon>
        <taxon>Viridiplantae</taxon>
        <taxon>Streptophyta</taxon>
        <taxon>Embryophyta</taxon>
        <taxon>Tracheophyta</taxon>
        <taxon>Spermatophyta</taxon>
        <taxon>Magnoliopsida</taxon>
        <taxon>eudicotyledons</taxon>
        <taxon>Gunneridae</taxon>
        <taxon>Pentapetalae</taxon>
        <taxon>rosids</taxon>
        <taxon>malvids</taxon>
        <taxon>Myrtales</taxon>
        <taxon>Myrtaceae</taxon>
        <taxon>Myrtoideae</taxon>
        <taxon>Eucalypteae</taxon>
        <taxon>Eucalyptus</taxon>
    </lineage>
</organism>
<evidence type="ECO:0000256" key="7">
    <source>
        <dbReference type="SAM" id="Coils"/>
    </source>
</evidence>
<dbReference type="InterPro" id="IPR027417">
    <property type="entry name" value="P-loop_NTPase"/>
</dbReference>
<dbReference type="InterPro" id="IPR042197">
    <property type="entry name" value="Apaf_helical"/>
</dbReference>
<feature type="coiled-coil region" evidence="7">
    <location>
        <begin position="9"/>
        <end position="108"/>
    </location>
</feature>
<dbReference type="Pfam" id="PF00931">
    <property type="entry name" value="NB-ARC"/>
    <property type="match status" value="1"/>
</dbReference>
<dbReference type="InterPro" id="IPR002182">
    <property type="entry name" value="NB-ARC"/>
</dbReference>
<dbReference type="Pfam" id="PF23247">
    <property type="entry name" value="LRR_RPS2"/>
    <property type="match status" value="1"/>
</dbReference>
<evidence type="ECO:0000313" key="12">
    <source>
        <dbReference type="Proteomes" id="UP001634007"/>
    </source>
</evidence>
<comment type="similarity">
    <text evidence="1">Belongs to the disease resistance NB-LRR family.</text>
</comment>
<dbReference type="FunFam" id="1.10.10.10:FF:000322">
    <property type="entry name" value="Probable disease resistance protein At1g63360"/>
    <property type="match status" value="1"/>
</dbReference>
<dbReference type="SMART" id="SM00369">
    <property type="entry name" value="LRR_TYP"/>
    <property type="match status" value="3"/>
</dbReference>
<dbReference type="SUPFAM" id="SSF52540">
    <property type="entry name" value="P-loop containing nucleoside triphosphate hydrolases"/>
    <property type="match status" value="1"/>
</dbReference>
<keyword evidence="7" id="KW-0175">Coiled coil</keyword>
<accession>A0ABD3KDF0</accession>
<dbReference type="InterPro" id="IPR058922">
    <property type="entry name" value="WHD_DRP"/>
</dbReference>
<keyword evidence="5" id="KW-0611">Plant defense</keyword>
<dbReference type="GO" id="GO:0005524">
    <property type="term" value="F:ATP binding"/>
    <property type="evidence" value="ECO:0007669"/>
    <property type="project" value="UniProtKB-KW"/>
</dbReference>
<evidence type="ECO:0000259" key="9">
    <source>
        <dbReference type="Pfam" id="PF23247"/>
    </source>
</evidence>
<dbReference type="Proteomes" id="UP001634007">
    <property type="component" value="Unassembled WGS sequence"/>
</dbReference>
<dbReference type="EMBL" id="JBJKBG010000006">
    <property type="protein sequence ID" value="KAL3736193.1"/>
    <property type="molecule type" value="Genomic_DNA"/>
</dbReference>
<sequence>MDLSMILGIAQLIKDYTGLEQKTQTLLRELEKLTRKEDDVVSQVKNEESKLGRKRKRDVDDWLEQVERTKAKASCLEREVAARRWYSYLNLVNGVKQLIKQVDELRKQGEFTCGLTLIAEDNNGYELPTVELSGDAFQKHLSKVLSRLRDDKVLKIGIFGMGGVGKTTLVTHIHNHLLKETTNGKVLWVTVSQECSIHMLQDKIAKCLDRTLSNVDDQIQRAAELSHYLKRERHVLILDDLWCSYSLEDVGIQLGFDRCKLILTSRSLNVCKQMLCDEVIRLEPLPADEAWNLFVRNLKHPIVFYPGVESVARSVADECGGLPLGIMVISGSMRGMTDIEEWRNALYELREARFSGDCMEEKVFRILKFSYTRLNDPTLQQCFLHLALYPEDHRISRENLIRDFLMVGLLSDSKSWEEEYDMVYTIINKLVNACLLERIQISHAYYERDYLKIHDLFRDMAISMVRSQFMIKAGLGLRELPAEEEWREGLERVSLMHNWIKEIPAGISPSCPRLLVLLMNNNYFLKEIHYSFLSRMPSLQVLNLSYTGIETLPSSISDLHNLSALLLHKCEKLRYVPSLVKLKVLRTLDLSWSAIKKAPAGLEGLVNLRTFDAGYSKLKEMPNGILPKLSHLKHLDLKSADKSLAVKNARELISLKRLEKVRCRFRDIREYNAYAEYLKLRDGDGGPKQWELIMPIIFKEENASRVFGPPICSKTVRLGACRVKEGGGEELPLLPKGIECLSIKDPIDSISSLMDIPSIADCKLRVCGLKRIPGMEHLVLLSSSSPADYYAPLQSLEYLKLDALDDLRALVEAVAAAAARALPGWISEGEGFWGLKTVYIYKCCKMKNLLTDTLLSLLANLENLHIQECEVMEEVIAVTEADDLTSTLSLPKLRTLCLRDLQALKSICRRTIMCNSLQYVTLQQCKKLERIALHVRLPHDGELPGGKDNSFRAIHVGKDEKEWWESVKWDSPLDKSLLRPYVRYR</sequence>
<evidence type="ECO:0000259" key="8">
    <source>
        <dbReference type="Pfam" id="PF00931"/>
    </source>
</evidence>
<dbReference type="Gene3D" id="3.40.50.300">
    <property type="entry name" value="P-loop containing nucleotide triphosphate hydrolases"/>
    <property type="match status" value="1"/>
</dbReference>
<dbReference type="Gene3D" id="3.80.10.10">
    <property type="entry name" value="Ribonuclease Inhibitor"/>
    <property type="match status" value="2"/>
</dbReference>
<comment type="caution">
    <text evidence="11">The sequence shown here is derived from an EMBL/GenBank/DDBJ whole genome shotgun (WGS) entry which is preliminary data.</text>
</comment>
<keyword evidence="3" id="KW-0677">Repeat</keyword>
<evidence type="ECO:0000256" key="2">
    <source>
        <dbReference type="ARBA" id="ARBA00022614"/>
    </source>
</evidence>
<dbReference type="InterPro" id="IPR032675">
    <property type="entry name" value="LRR_dom_sf"/>
</dbReference>
<dbReference type="PRINTS" id="PR00364">
    <property type="entry name" value="DISEASERSIST"/>
</dbReference>
<dbReference type="Pfam" id="PF23559">
    <property type="entry name" value="WHD_DRP"/>
    <property type="match status" value="1"/>
</dbReference>
<dbReference type="AlphaFoldDB" id="A0ABD3KDF0"/>
<dbReference type="InterPro" id="IPR050905">
    <property type="entry name" value="Plant_NBS-LRR"/>
</dbReference>
<dbReference type="PANTHER" id="PTHR33463">
    <property type="entry name" value="NB-ARC DOMAIN-CONTAINING PROTEIN-RELATED"/>
    <property type="match status" value="1"/>
</dbReference>